<feature type="transmembrane region" description="Helical" evidence="1">
    <location>
        <begin position="296"/>
        <end position="315"/>
    </location>
</feature>
<keyword evidence="2" id="KW-0732">Signal</keyword>
<keyword evidence="1" id="KW-0472">Membrane</keyword>
<protein>
    <recommendedName>
        <fullName evidence="5">DUF2157 domain-containing protein</fullName>
    </recommendedName>
</protein>
<feature type="signal peptide" evidence="2">
    <location>
        <begin position="1"/>
        <end position="20"/>
    </location>
</feature>
<dbReference type="EMBL" id="CAJNON010000032">
    <property type="protein sequence ID" value="CAF0828209.1"/>
    <property type="molecule type" value="Genomic_DNA"/>
</dbReference>
<keyword evidence="1" id="KW-0812">Transmembrane</keyword>
<feature type="transmembrane region" description="Helical" evidence="1">
    <location>
        <begin position="265"/>
        <end position="284"/>
    </location>
</feature>
<accession>A0A813UTS5</accession>
<dbReference type="Proteomes" id="UP000663891">
    <property type="component" value="Unassembled WGS sequence"/>
</dbReference>
<gene>
    <name evidence="3" type="ORF">VCS650_LOCUS5453</name>
</gene>
<dbReference type="OrthoDB" id="10013342at2759"/>
<dbReference type="AlphaFoldDB" id="A0A813UTS5"/>
<comment type="caution">
    <text evidence="3">The sequence shown here is derived from an EMBL/GenBank/DDBJ whole genome shotgun (WGS) entry which is preliminary data.</text>
</comment>
<reference evidence="3" key="1">
    <citation type="submission" date="2021-02" db="EMBL/GenBank/DDBJ databases">
        <authorList>
            <person name="Nowell W R."/>
        </authorList>
    </citation>
    <scope>NUCLEOTIDE SEQUENCE</scope>
</reference>
<feature type="transmembrane region" description="Helical" evidence="1">
    <location>
        <begin position="176"/>
        <end position="195"/>
    </location>
</feature>
<feature type="transmembrane region" description="Helical" evidence="1">
    <location>
        <begin position="233"/>
        <end position="253"/>
    </location>
</feature>
<feature type="transmembrane region" description="Helical" evidence="1">
    <location>
        <begin position="201"/>
        <end position="226"/>
    </location>
</feature>
<feature type="transmembrane region" description="Helical" evidence="1">
    <location>
        <begin position="150"/>
        <end position="169"/>
    </location>
</feature>
<evidence type="ECO:0008006" key="5">
    <source>
        <dbReference type="Google" id="ProtNLM"/>
    </source>
</evidence>
<organism evidence="3 4">
    <name type="scientific">Adineta steineri</name>
    <dbReference type="NCBI Taxonomy" id="433720"/>
    <lineage>
        <taxon>Eukaryota</taxon>
        <taxon>Metazoa</taxon>
        <taxon>Spiralia</taxon>
        <taxon>Gnathifera</taxon>
        <taxon>Rotifera</taxon>
        <taxon>Eurotatoria</taxon>
        <taxon>Bdelloidea</taxon>
        <taxon>Adinetida</taxon>
        <taxon>Adinetidae</taxon>
        <taxon>Adineta</taxon>
    </lineage>
</organism>
<name>A0A813UTS5_9BILA</name>
<proteinExistence type="predicted"/>
<feature type="transmembrane region" description="Helical" evidence="1">
    <location>
        <begin position="91"/>
        <end position="115"/>
    </location>
</feature>
<evidence type="ECO:0000256" key="2">
    <source>
        <dbReference type="SAM" id="SignalP"/>
    </source>
</evidence>
<evidence type="ECO:0000313" key="4">
    <source>
        <dbReference type="Proteomes" id="UP000663891"/>
    </source>
</evidence>
<feature type="transmembrane region" description="Helical" evidence="1">
    <location>
        <begin position="122"/>
        <end position="144"/>
    </location>
</feature>
<evidence type="ECO:0000256" key="1">
    <source>
        <dbReference type="SAM" id="Phobius"/>
    </source>
</evidence>
<keyword evidence="1" id="KW-1133">Transmembrane helix</keyword>
<feature type="transmembrane region" description="Helical" evidence="1">
    <location>
        <begin position="349"/>
        <end position="370"/>
    </location>
</feature>
<sequence length="385" mass="44245">MINFNWIIIIISILCISTNAELENNSHNLPKSISELKQHYDVVNNLEKRGILNSDVAIQEKRLYIESASKIVGSKELLTEEEFLTWQQRQLIVSFSNIIAILAGIIVIIALSILVGIFIVPILIHVPVIIWEILFYIISIFLMIFISNSWLIFLGCLTFVATLSFTITYHFSREKYAGLVASWICFFVWTFVALYQQHREAGYLAVMALESALGFVIFVGQLVIVIGFQNEKIIPSATIASFILLLIGCILHIQQRSNILTIPFTRPLLFLGTFVYFIGMLILTSRLYDEWREKKYIFWTLQIITFFSGLATMFFGPMLEIPFIQAVGGTMFVIWLLEKYVEFAPWKDTFTVVLSLLGFGILLYGFAYFLQTNPQYFIFHSYSSK</sequence>
<evidence type="ECO:0000313" key="3">
    <source>
        <dbReference type="EMBL" id="CAF0828209.1"/>
    </source>
</evidence>
<feature type="chain" id="PRO_5032346190" description="DUF2157 domain-containing protein" evidence="2">
    <location>
        <begin position="21"/>
        <end position="385"/>
    </location>
</feature>